<dbReference type="Proteomes" id="UP000185221">
    <property type="component" value="Unassembled WGS sequence"/>
</dbReference>
<reference evidence="3" key="1">
    <citation type="submission" date="2016-11" db="EMBL/GenBank/DDBJ databases">
        <authorList>
            <person name="Varghese N."/>
            <person name="Submissions S."/>
        </authorList>
    </citation>
    <scope>NUCLEOTIDE SEQUENCE [LARGE SCALE GENOMIC DNA]</scope>
    <source>
        <strain evidence="3">DSM 15292</strain>
    </source>
</reference>
<feature type="domain" description="PAS fold-4" evidence="1">
    <location>
        <begin position="245"/>
        <end position="352"/>
    </location>
</feature>
<evidence type="ECO:0000259" key="1">
    <source>
        <dbReference type="Pfam" id="PF08448"/>
    </source>
</evidence>
<protein>
    <recommendedName>
        <fullName evidence="1">PAS fold-4 domain-containing protein</fullName>
    </recommendedName>
</protein>
<dbReference type="InterPro" id="IPR013656">
    <property type="entry name" value="PAS_4"/>
</dbReference>
<evidence type="ECO:0000313" key="3">
    <source>
        <dbReference type="Proteomes" id="UP000185221"/>
    </source>
</evidence>
<dbReference type="STRING" id="226505.SAMN05444394_2100"/>
<dbReference type="AlphaFoldDB" id="A0A1N6EFR8"/>
<keyword evidence="3" id="KW-1185">Reference proteome</keyword>
<evidence type="ECO:0000313" key="2">
    <source>
        <dbReference type="EMBL" id="SIN81854.1"/>
    </source>
</evidence>
<dbReference type="EMBL" id="FSRC01000001">
    <property type="protein sequence ID" value="SIN81854.1"/>
    <property type="molecule type" value="Genomic_DNA"/>
</dbReference>
<dbReference type="Pfam" id="PF08448">
    <property type="entry name" value="PAS_4"/>
    <property type="match status" value="1"/>
</dbReference>
<gene>
    <name evidence="2" type="ORF">SAMN05444394_2100</name>
</gene>
<name>A0A1N6EFR8_9BACT</name>
<proteinExistence type="predicted"/>
<accession>A0A1N6EFR8</accession>
<organism evidence="2 3">
    <name type="scientific">Algoriphagus halophilus</name>
    <dbReference type="NCBI Taxonomy" id="226505"/>
    <lineage>
        <taxon>Bacteria</taxon>
        <taxon>Pseudomonadati</taxon>
        <taxon>Bacteroidota</taxon>
        <taxon>Cytophagia</taxon>
        <taxon>Cytophagales</taxon>
        <taxon>Cyclobacteriaceae</taxon>
        <taxon>Algoriphagus</taxon>
    </lineage>
</organism>
<sequence length="431" mass="48720">MISAEKIENLIPEVLMDSNHFFLILMDVEGNLLDSNKIFKEAVEGVETASLSSYLSESSCRDFANTMDELLSCPKEKQHLLLELRGGRNNPKVWIEFSVITNLDMDLLGVVGIGIDFQFLKQEIPLDNLSDILGLPSLLLDENFCVIEVEDVVRNWLGIDLDEFSDKRIFDSELGLEIVTNTSWRSLSLSHESSQFLPLKDSKLGHEFTGLMVQHKKGYQLFFLPKMKEPFSLQTSKPFSETQLTAIPGSVWVVDSDMNLIQQNNAGKVLSESWSGSKFQEGSKLQFTSDSSRFTQLKENVRKCLLKGSSSEIELNLKLNEDEFGFWKVNVKPVLNPNGDRVAALIQAIDISAWGNKLVEIQNENKKLKELALKPSHVLRSPLSSMLGLLDLIDPHQLDIENQKYFSYLKPLAKELDDVIRTNAKNMSVFD</sequence>